<dbReference type="Gene3D" id="3.40.50.300">
    <property type="entry name" value="P-loop containing nucleotide triphosphate hydrolases"/>
    <property type="match status" value="3"/>
</dbReference>
<name>A0ABS2PXG4_9BACL</name>
<comment type="caution">
    <text evidence="5">The sequence shown here is derived from an EMBL/GenBank/DDBJ whole genome shotgun (WGS) entry which is preliminary data.</text>
</comment>
<feature type="domain" description="ABC transporter" evidence="4">
    <location>
        <begin position="271"/>
        <end position="486"/>
    </location>
</feature>
<evidence type="ECO:0000256" key="2">
    <source>
        <dbReference type="ARBA" id="ARBA00022840"/>
    </source>
</evidence>
<dbReference type="InterPro" id="IPR003593">
    <property type="entry name" value="AAA+_ATPase"/>
</dbReference>
<gene>
    <name evidence="5" type="ORF">JOD45_000749</name>
</gene>
<dbReference type="Pfam" id="PF00005">
    <property type="entry name" value="ABC_tran"/>
    <property type="match status" value="2"/>
</dbReference>
<keyword evidence="3" id="KW-0175">Coiled coil</keyword>
<keyword evidence="6" id="KW-1185">Reference proteome</keyword>
<dbReference type="InterPro" id="IPR051309">
    <property type="entry name" value="ABCF_ATPase"/>
</dbReference>
<dbReference type="CDD" id="cd03221">
    <property type="entry name" value="ABCF_EF-3"/>
    <property type="match status" value="2"/>
</dbReference>
<keyword evidence="2 5" id="KW-0067">ATP-binding</keyword>
<evidence type="ECO:0000313" key="6">
    <source>
        <dbReference type="Proteomes" id="UP000808914"/>
    </source>
</evidence>
<dbReference type="Proteomes" id="UP000808914">
    <property type="component" value="Unassembled WGS sequence"/>
</dbReference>
<dbReference type="SUPFAM" id="SSF52540">
    <property type="entry name" value="P-loop containing nucleoside triphosphate hydrolases"/>
    <property type="match status" value="2"/>
</dbReference>
<dbReference type="PANTHER" id="PTHR42855">
    <property type="entry name" value="ABC TRANSPORTER ATP-BINDING SUBUNIT"/>
    <property type="match status" value="1"/>
</dbReference>
<accession>A0ABS2PXG4</accession>
<dbReference type="NCBIfam" id="NF000170">
    <property type="entry name" value="ABCF_Vga_all"/>
    <property type="match status" value="1"/>
</dbReference>
<dbReference type="NCBIfam" id="NF000355">
    <property type="entry name" value="ribo_prot_ABC_F"/>
    <property type="match status" value="1"/>
</dbReference>
<dbReference type="PROSITE" id="PS50893">
    <property type="entry name" value="ABC_TRANSPORTER_2"/>
    <property type="match status" value="2"/>
</dbReference>
<dbReference type="EMBL" id="JAFBER010000003">
    <property type="protein sequence ID" value="MBM7644556.1"/>
    <property type="molecule type" value="Genomic_DNA"/>
</dbReference>
<dbReference type="InterPro" id="IPR017871">
    <property type="entry name" value="ABC_transporter-like_CS"/>
</dbReference>
<sequence>MIILEANHIEKSIKDRKLFGFEQLRIQDRERIGLVGRNGSGKTTLLNILAGQSEADEGTIMTSATRYLLPQLKEAGTVRSGGEITKRYIDKALAAKPDILFADEPSTNLDAESIERLEGQFKRFQGAIVLVSHDRYLLDQLCTKIWEIEDGHVREFTGHYTQYLEQKELLRQQEREKYEQYTAKKKQLEQAAQLKEQKAKKMTKAPSKHMGTSESRLYKMKYAKKQKMMHQNIKALKTRIDKLEKVEKPRELPPIKMDLPDGSEIQGRRIIQVKDFTMKINEKVLWREASFDIKGGEKVAVIGKNGAGKTTLLKQILARVPEVMISPAVKIGYFSQNLDILNPEKNILENVKATAIYPEALIRTVLARLHFYEEEVFKPVKALSGGERVKAAFAKVFLGDMNVLVMDEPTNFLDIHAMEALEDLLSHYEGTVIFVSHDRRFIENIAAKMIEIEDQSITVFTGNYKEYRESRQESSRDFARDELLKIETKLTEVISKLSEHPSETLEQEFQRLIAERKSLKENLTDI</sequence>
<dbReference type="PROSITE" id="PS00211">
    <property type="entry name" value="ABC_TRANSPORTER_1"/>
    <property type="match status" value="1"/>
</dbReference>
<dbReference type="PANTHER" id="PTHR42855:SF2">
    <property type="entry name" value="DRUG RESISTANCE ABC TRANSPORTER,ATP-BINDING PROTEIN"/>
    <property type="match status" value="1"/>
</dbReference>
<evidence type="ECO:0000256" key="3">
    <source>
        <dbReference type="SAM" id="Coils"/>
    </source>
</evidence>
<keyword evidence="1" id="KW-0547">Nucleotide-binding</keyword>
<dbReference type="RefSeq" id="WP_205002516.1">
    <property type="nucleotide sequence ID" value="NZ_JAFBER010000003.1"/>
</dbReference>
<dbReference type="InterPro" id="IPR003439">
    <property type="entry name" value="ABC_transporter-like_ATP-bd"/>
</dbReference>
<evidence type="ECO:0000256" key="1">
    <source>
        <dbReference type="ARBA" id="ARBA00022741"/>
    </source>
</evidence>
<dbReference type="SMART" id="SM00382">
    <property type="entry name" value="AAA"/>
    <property type="match status" value="2"/>
</dbReference>
<feature type="domain" description="ABC transporter" evidence="4">
    <location>
        <begin position="4"/>
        <end position="175"/>
    </location>
</feature>
<organism evidence="5 6">
    <name type="scientific">Scopulibacillus daqui</name>
    <dbReference type="NCBI Taxonomy" id="1469162"/>
    <lineage>
        <taxon>Bacteria</taxon>
        <taxon>Bacillati</taxon>
        <taxon>Bacillota</taxon>
        <taxon>Bacilli</taxon>
        <taxon>Bacillales</taxon>
        <taxon>Sporolactobacillaceae</taxon>
        <taxon>Scopulibacillus</taxon>
    </lineage>
</organism>
<protein>
    <submittedName>
        <fullName evidence="5">Pleuromutilin/lincosamide/streptogramin A transport system ATP-binding/permease protein</fullName>
    </submittedName>
</protein>
<evidence type="ECO:0000313" key="5">
    <source>
        <dbReference type="EMBL" id="MBM7644556.1"/>
    </source>
</evidence>
<proteinExistence type="predicted"/>
<evidence type="ECO:0000259" key="4">
    <source>
        <dbReference type="PROSITE" id="PS50893"/>
    </source>
</evidence>
<reference evidence="5 6" key="1">
    <citation type="submission" date="2021-01" db="EMBL/GenBank/DDBJ databases">
        <title>Genomic Encyclopedia of Type Strains, Phase IV (KMG-IV): sequencing the most valuable type-strain genomes for metagenomic binning, comparative biology and taxonomic classification.</title>
        <authorList>
            <person name="Goeker M."/>
        </authorList>
    </citation>
    <scope>NUCLEOTIDE SEQUENCE [LARGE SCALE GENOMIC DNA]</scope>
    <source>
        <strain evidence="5 6">DSM 28236</strain>
    </source>
</reference>
<dbReference type="InterPro" id="IPR027417">
    <property type="entry name" value="P-loop_NTPase"/>
</dbReference>
<feature type="coiled-coil region" evidence="3">
    <location>
        <begin position="164"/>
        <end position="246"/>
    </location>
</feature>
<dbReference type="GO" id="GO:0005524">
    <property type="term" value="F:ATP binding"/>
    <property type="evidence" value="ECO:0007669"/>
    <property type="project" value="UniProtKB-KW"/>
</dbReference>